<evidence type="ECO:0000313" key="5">
    <source>
        <dbReference type="Proteomes" id="UP000316714"/>
    </source>
</evidence>
<dbReference type="InterPro" id="IPR020103">
    <property type="entry name" value="PsdUridine_synth_cat_dom_sf"/>
</dbReference>
<dbReference type="EMBL" id="SIHJ01000002">
    <property type="protein sequence ID" value="TWT33586.1"/>
    <property type="molecule type" value="Genomic_DNA"/>
</dbReference>
<keyword evidence="4" id="KW-0413">Isomerase</keyword>
<dbReference type="GO" id="GO:0003723">
    <property type="term" value="F:RNA binding"/>
    <property type="evidence" value="ECO:0007669"/>
    <property type="project" value="InterPro"/>
</dbReference>
<proteinExistence type="inferred from homology"/>
<dbReference type="OrthoDB" id="9784108at2"/>
<comment type="function">
    <text evidence="1">Catalyzes oxygen-dependent 5-hydroxyuridine (ho5U) modification at position 34 in tRNAs.</text>
</comment>
<accession>A0A5C5V4W5</accession>
<dbReference type="GO" id="GO:0016705">
    <property type="term" value="F:oxidoreductase activity, acting on paired donors, with incorporation or reduction of molecular oxygen"/>
    <property type="evidence" value="ECO:0007669"/>
    <property type="project" value="UniProtKB-UniRule"/>
</dbReference>
<dbReference type="CDD" id="cd01518">
    <property type="entry name" value="RHOD_YceA"/>
    <property type="match status" value="1"/>
</dbReference>
<organism evidence="4 5">
    <name type="scientific">Posidoniimonas corsicana</name>
    <dbReference type="NCBI Taxonomy" id="1938618"/>
    <lineage>
        <taxon>Bacteria</taxon>
        <taxon>Pseudomonadati</taxon>
        <taxon>Planctomycetota</taxon>
        <taxon>Planctomycetia</taxon>
        <taxon>Pirellulales</taxon>
        <taxon>Lacipirellulaceae</taxon>
        <taxon>Posidoniimonas</taxon>
    </lineage>
</organism>
<dbReference type="AlphaFoldDB" id="A0A5C5V4W5"/>
<dbReference type="SUPFAM" id="SSF52821">
    <property type="entry name" value="Rhodanese/Cell cycle control phosphatase"/>
    <property type="match status" value="1"/>
</dbReference>
<comment type="similarity">
    <text evidence="1">Belongs to the TrhO family.</text>
</comment>
<dbReference type="Pfam" id="PF00581">
    <property type="entry name" value="Rhodanese"/>
    <property type="match status" value="1"/>
</dbReference>
<keyword evidence="5" id="KW-1185">Reference proteome</keyword>
<dbReference type="InterPro" id="IPR040503">
    <property type="entry name" value="TRHO_N"/>
</dbReference>
<dbReference type="GO" id="GO:0001522">
    <property type="term" value="P:pseudouridine synthesis"/>
    <property type="evidence" value="ECO:0007669"/>
    <property type="project" value="InterPro"/>
</dbReference>
<dbReference type="PANTHER" id="PTHR43268:SF3">
    <property type="entry name" value="RHODANESE-LIKE DOMAIN-CONTAINING PROTEIN 7-RELATED"/>
    <property type="match status" value="1"/>
</dbReference>
<dbReference type="InterPro" id="IPR020936">
    <property type="entry name" value="TrhO"/>
</dbReference>
<dbReference type="HAMAP" id="MF_00469">
    <property type="entry name" value="TrhO"/>
    <property type="match status" value="1"/>
</dbReference>
<name>A0A5C5V4W5_9BACT</name>
<dbReference type="Gene3D" id="3.30.70.100">
    <property type="match status" value="1"/>
</dbReference>
<dbReference type="GO" id="GO:0006400">
    <property type="term" value="P:tRNA modification"/>
    <property type="evidence" value="ECO:0007669"/>
    <property type="project" value="UniProtKB-UniRule"/>
</dbReference>
<protein>
    <recommendedName>
        <fullName evidence="1">tRNA uridine(34) hydroxylase</fullName>
        <ecNumber evidence="1">1.14.-.-</ecNumber>
    </recommendedName>
    <alternativeName>
        <fullName evidence="1">tRNA hydroxylation protein O</fullName>
    </alternativeName>
</protein>
<feature type="region of interest" description="Disordered" evidence="2">
    <location>
        <begin position="582"/>
        <end position="616"/>
    </location>
</feature>
<feature type="domain" description="Rhodanese" evidence="3">
    <location>
        <begin position="129"/>
        <end position="223"/>
    </location>
</feature>
<comment type="caution">
    <text evidence="4">The sequence shown here is derived from an EMBL/GenBank/DDBJ whole genome shotgun (WGS) entry which is preliminary data.</text>
</comment>
<dbReference type="SMART" id="SM00450">
    <property type="entry name" value="RHOD"/>
    <property type="match status" value="1"/>
</dbReference>
<dbReference type="RefSeq" id="WP_146566338.1">
    <property type="nucleotide sequence ID" value="NZ_SIHJ01000002.1"/>
</dbReference>
<keyword evidence="1" id="KW-0560">Oxidoreductase</keyword>
<dbReference type="SUPFAM" id="SSF55120">
    <property type="entry name" value="Pseudouridine synthase"/>
    <property type="match status" value="1"/>
</dbReference>
<dbReference type="GO" id="GO:0140098">
    <property type="term" value="F:catalytic activity, acting on RNA"/>
    <property type="evidence" value="ECO:0007669"/>
    <property type="project" value="UniProtKB-ARBA"/>
</dbReference>
<evidence type="ECO:0000256" key="1">
    <source>
        <dbReference type="HAMAP-Rule" id="MF_00469"/>
    </source>
</evidence>
<keyword evidence="1" id="KW-0819">tRNA processing</keyword>
<dbReference type="PANTHER" id="PTHR43268">
    <property type="entry name" value="THIOSULFATE SULFURTRANSFERASE/RHODANESE-LIKE DOMAIN-CONTAINING PROTEIN 2"/>
    <property type="match status" value="1"/>
</dbReference>
<dbReference type="EC" id="1.14.-.-" evidence="1"/>
<gene>
    <name evidence="4" type="primary">rluC</name>
    <name evidence="1" type="synonym">trhO</name>
    <name evidence="4" type="ORF">KOR34_34180</name>
</gene>
<dbReference type="Gene3D" id="3.30.2350.10">
    <property type="entry name" value="Pseudouridine synthase"/>
    <property type="match status" value="1"/>
</dbReference>
<dbReference type="Pfam" id="PF17773">
    <property type="entry name" value="UPF0176_N"/>
    <property type="match status" value="1"/>
</dbReference>
<dbReference type="InterPro" id="IPR036873">
    <property type="entry name" value="Rhodanese-like_dom_sf"/>
</dbReference>
<dbReference type="InterPro" id="IPR006145">
    <property type="entry name" value="PsdUridine_synth_RsuA/RluA"/>
</dbReference>
<dbReference type="GO" id="GO:0009982">
    <property type="term" value="F:pseudouridine synthase activity"/>
    <property type="evidence" value="ECO:0007669"/>
    <property type="project" value="InterPro"/>
</dbReference>
<dbReference type="Gene3D" id="3.40.250.10">
    <property type="entry name" value="Rhodanese-like domain"/>
    <property type="match status" value="1"/>
</dbReference>
<sequence length="616" mass="68692">MAESASPAVLNIAAYKFTRIDSLKELRHSLRRFCQRQKLRGTILLAPEGINLFVAGEEPAVGKLLERLESHPEIGPLEVKRSSTAYQPFNRMLVKVKQEIIAFGVDGVEPGGEDCHKISPAELKQWLDEGRDFTLLDTRNDYEVKLGAFEHAEVPHIDHFREFPAAVDRFPDHWREKPLVMYCTGGIRCEKAGPLLTRRGFRNVLQLDGGILKYFEEVGQAHYRGDCFVFDQRVAVDAALRETGAAQCYACQAILTEEEQRSPHYVKSESCPHCYRPADEELAARLAQRQADLQAAATPLPGSLPYDNLRPIYVPARCDGMPLPRFLAAVAQAGALEWWTAEVNAGRLQYAGRTVDASRRVEAGQRYDHLQPNLVEPDVDAGVRILHEDEAIVVVDKPAPLPMHPCGRFNRNTLSFLLGQVYQPQQLRNAHRLDSNTQGVAVLTRTRRMAQRLQPQFSQGLVEKRYLARVHGSPAKDRFGCTAAISKETAAAGIKLLDADGAASETRFRVIQRFADGTTLLDVRPLTGRTNQIRLHLWSLGLPIVGDPTYRTGGRVTKQQALDTDDPPMCLQSAAIRFTHPATEQPVEFTAEPPEWASPDWRPDPNSLPLGGRVSS</sequence>
<dbReference type="Proteomes" id="UP000316714">
    <property type="component" value="Unassembled WGS sequence"/>
</dbReference>
<evidence type="ECO:0000313" key="4">
    <source>
        <dbReference type="EMBL" id="TWT33586.1"/>
    </source>
</evidence>
<dbReference type="Pfam" id="PF00849">
    <property type="entry name" value="PseudoU_synth_2"/>
    <property type="match status" value="1"/>
</dbReference>
<dbReference type="InterPro" id="IPR001763">
    <property type="entry name" value="Rhodanese-like_dom"/>
</dbReference>
<reference evidence="4 5" key="1">
    <citation type="submission" date="2019-02" db="EMBL/GenBank/DDBJ databases">
        <title>Deep-cultivation of Planctomycetes and their phenomic and genomic characterization uncovers novel biology.</title>
        <authorList>
            <person name="Wiegand S."/>
            <person name="Jogler M."/>
            <person name="Boedeker C."/>
            <person name="Pinto D."/>
            <person name="Vollmers J."/>
            <person name="Rivas-Marin E."/>
            <person name="Kohn T."/>
            <person name="Peeters S.H."/>
            <person name="Heuer A."/>
            <person name="Rast P."/>
            <person name="Oberbeckmann S."/>
            <person name="Bunk B."/>
            <person name="Jeske O."/>
            <person name="Meyerdierks A."/>
            <person name="Storesund J.E."/>
            <person name="Kallscheuer N."/>
            <person name="Luecker S."/>
            <person name="Lage O.M."/>
            <person name="Pohl T."/>
            <person name="Merkel B.J."/>
            <person name="Hornburger P."/>
            <person name="Mueller R.-W."/>
            <person name="Bruemmer F."/>
            <person name="Labrenz M."/>
            <person name="Spormann A.M."/>
            <person name="Op Den Camp H."/>
            <person name="Overmann J."/>
            <person name="Amann R."/>
            <person name="Jetten M.S.M."/>
            <person name="Mascher T."/>
            <person name="Medema M.H."/>
            <person name="Devos D.P."/>
            <person name="Kaster A.-K."/>
            <person name="Ovreas L."/>
            <person name="Rohde M."/>
            <person name="Galperin M.Y."/>
            <person name="Jogler C."/>
        </authorList>
    </citation>
    <scope>NUCLEOTIDE SEQUENCE [LARGE SCALE GENOMIC DNA]</scope>
    <source>
        <strain evidence="4 5">KOR34</strain>
    </source>
</reference>
<evidence type="ECO:0000256" key="2">
    <source>
        <dbReference type="SAM" id="MobiDB-lite"/>
    </source>
</evidence>
<comment type="catalytic activity">
    <reaction evidence="1">
        <text>uridine(34) in tRNA + AH2 + O2 = 5-hydroxyuridine(34) in tRNA + A + H2O</text>
        <dbReference type="Rhea" id="RHEA:64224"/>
        <dbReference type="Rhea" id="RHEA-COMP:11727"/>
        <dbReference type="Rhea" id="RHEA-COMP:13381"/>
        <dbReference type="ChEBI" id="CHEBI:13193"/>
        <dbReference type="ChEBI" id="CHEBI:15377"/>
        <dbReference type="ChEBI" id="CHEBI:15379"/>
        <dbReference type="ChEBI" id="CHEBI:17499"/>
        <dbReference type="ChEBI" id="CHEBI:65315"/>
        <dbReference type="ChEBI" id="CHEBI:136877"/>
    </reaction>
</comment>
<evidence type="ECO:0000259" key="3">
    <source>
        <dbReference type="PROSITE" id="PS50206"/>
    </source>
</evidence>
<dbReference type="PROSITE" id="PS50206">
    <property type="entry name" value="RHODANESE_3"/>
    <property type="match status" value="1"/>
</dbReference>